<proteinExistence type="predicted"/>
<reference evidence="2 3" key="1">
    <citation type="journal article" date="2019" name="G3 (Bethesda)">
        <title>Sequencing of a Wild Apple (Malus baccata) Genome Unravels the Differences Between Cultivated and Wild Apple Species Regarding Disease Resistance and Cold Tolerance.</title>
        <authorList>
            <person name="Chen X."/>
        </authorList>
    </citation>
    <scope>NUCLEOTIDE SEQUENCE [LARGE SCALE GENOMIC DNA]</scope>
    <source>
        <strain evidence="3">cv. Shandingzi</strain>
        <tissue evidence="2">Leaves</tissue>
    </source>
</reference>
<dbReference type="EMBL" id="VIEB01000213">
    <property type="protein sequence ID" value="TQE00428.1"/>
    <property type="molecule type" value="Genomic_DNA"/>
</dbReference>
<comment type="caution">
    <text evidence="2">The sequence shown here is derived from an EMBL/GenBank/DDBJ whole genome shotgun (WGS) entry which is preliminary data.</text>
</comment>
<accession>A0A540MNQ2</accession>
<dbReference type="Proteomes" id="UP000315295">
    <property type="component" value="Unassembled WGS sequence"/>
</dbReference>
<keyword evidence="3" id="KW-1185">Reference proteome</keyword>
<evidence type="ECO:0000313" key="3">
    <source>
        <dbReference type="Proteomes" id="UP000315295"/>
    </source>
</evidence>
<name>A0A540MNQ2_MALBA</name>
<protein>
    <submittedName>
        <fullName evidence="2">Uncharacterized protein</fullName>
    </submittedName>
</protein>
<organism evidence="2 3">
    <name type="scientific">Malus baccata</name>
    <name type="common">Siberian crab apple</name>
    <name type="synonym">Pyrus baccata</name>
    <dbReference type="NCBI Taxonomy" id="106549"/>
    <lineage>
        <taxon>Eukaryota</taxon>
        <taxon>Viridiplantae</taxon>
        <taxon>Streptophyta</taxon>
        <taxon>Embryophyta</taxon>
        <taxon>Tracheophyta</taxon>
        <taxon>Spermatophyta</taxon>
        <taxon>Magnoliopsida</taxon>
        <taxon>eudicotyledons</taxon>
        <taxon>Gunneridae</taxon>
        <taxon>Pentapetalae</taxon>
        <taxon>rosids</taxon>
        <taxon>fabids</taxon>
        <taxon>Rosales</taxon>
        <taxon>Rosaceae</taxon>
        <taxon>Amygdaloideae</taxon>
        <taxon>Maleae</taxon>
        <taxon>Malus</taxon>
    </lineage>
</organism>
<evidence type="ECO:0000256" key="1">
    <source>
        <dbReference type="SAM" id="MobiDB-lite"/>
    </source>
</evidence>
<dbReference type="AlphaFoldDB" id="A0A540MNQ2"/>
<feature type="region of interest" description="Disordered" evidence="1">
    <location>
        <begin position="1"/>
        <end position="72"/>
    </location>
</feature>
<gene>
    <name evidence="2" type="ORF">C1H46_013936</name>
</gene>
<evidence type="ECO:0000313" key="2">
    <source>
        <dbReference type="EMBL" id="TQE00428.1"/>
    </source>
</evidence>
<sequence length="115" mass="12410">MSAPPSAGPTVPIPLLGSLQNPTPSLGSGQGQNPTPSSGSGAESIPGRNDPAKRRLRQPQGHPSPPDLLQRHSRSLQLRLLWRYRTHASQIKAEYGICGGTRLYIQTGKNFELCF</sequence>
<feature type="compositionally biased region" description="Polar residues" evidence="1">
    <location>
        <begin position="18"/>
        <end position="41"/>
    </location>
</feature>